<proteinExistence type="predicted"/>
<evidence type="ECO:0000256" key="1">
    <source>
        <dbReference type="SAM" id="MobiDB-lite"/>
    </source>
</evidence>
<dbReference type="Proteomes" id="UP000317171">
    <property type="component" value="Chromosome"/>
</dbReference>
<dbReference type="AlphaFoldDB" id="A0A517RBY2"/>
<evidence type="ECO:0008006" key="4">
    <source>
        <dbReference type="Google" id="ProtNLM"/>
    </source>
</evidence>
<sequence>MSLQTLQKPRRSFAEETSILDGLRKSLECEPEMEVPQQQQQVPSQWESCPAPAKLETEILSGTHQQVRNIKVRCDHSGITVYGVSSTYYLKQLVTQIVQTFAPSVPLMNRVLVQGK</sequence>
<dbReference type="OrthoDB" id="290160at2"/>
<keyword evidence="3" id="KW-1185">Reference proteome</keyword>
<dbReference type="RefSeq" id="WP_145212797.1">
    <property type="nucleotide sequence ID" value="NZ_CP036269.1"/>
</dbReference>
<dbReference type="EMBL" id="CP036269">
    <property type="protein sequence ID" value="QDT41353.1"/>
    <property type="molecule type" value="Genomic_DNA"/>
</dbReference>
<evidence type="ECO:0000313" key="2">
    <source>
        <dbReference type="EMBL" id="QDT41353.1"/>
    </source>
</evidence>
<gene>
    <name evidence="2" type="ORF">Pan241w_14130</name>
</gene>
<feature type="region of interest" description="Disordered" evidence="1">
    <location>
        <begin position="30"/>
        <end position="49"/>
    </location>
</feature>
<reference evidence="2 3" key="1">
    <citation type="submission" date="2019-02" db="EMBL/GenBank/DDBJ databases">
        <title>Deep-cultivation of Planctomycetes and their phenomic and genomic characterization uncovers novel biology.</title>
        <authorList>
            <person name="Wiegand S."/>
            <person name="Jogler M."/>
            <person name="Boedeker C."/>
            <person name="Pinto D."/>
            <person name="Vollmers J."/>
            <person name="Rivas-Marin E."/>
            <person name="Kohn T."/>
            <person name="Peeters S.H."/>
            <person name="Heuer A."/>
            <person name="Rast P."/>
            <person name="Oberbeckmann S."/>
            <person name="Bunk B."/>
            <person name="Jeske O."/>
            <person name="Meyerdierks A."/>
            <person name="Storesund J.E."/>
            <person name="Kallscheuer N."/>
            <person name="Luecker S."/>
            <person name="Lage O.M."/>
            <person name="Pohl T."/>
            <person name="Merkel B.J."/>
            <person name="Hornburger P."/>
            <person name="Mueller R.-W."/>
            <person name="Bruemmer F."/>
            <person name="Labrenz M."/>
            <person name="Spormann A.M."/>
            <person name="Op den Camp H."/>
            <person name="Overmann J."/>
            <person name="Amann R."/>
            <person name="Jetten M.S.M."/>
            <person name="Mascher T."/>
            <person name="Medema M.H."/>
            <person name="Devos D.P."/>
            <person name="Kaster A.-K."/>
            <person name="Ovreas L."/>
            <person name="Rohde M."/>
            <person name="Galperin M.Y."/>
            <person name="Jogler C."/>
        </authorList>
    </citation>
    <scope>NUCLEOTIDE SEQUENCE [LARGE SCALE GENOMIC DNA]</scope>
    <source>
        <strain evidence="2 3">Pan241w</strain>
    </source>
</reference>
<evidence type="ECO:0000313" key="3">
    <source>
        <dbReference type="Proteomes" id="UP000317171"/>
    </source>
</evidence>
<name>A0A517RBY2_9PLAN</name>
<accession>A0A517RBY2</accession>
<protein>
    <recommendedName>
        <fullName evidence="4">BON domain protein</fullName>
    </recommendedName>
</protein>
<organism evidence="2 3">
    <name type="scientific">Gimesia alba</name>
    <dbReference type="NCBI Taxonomy" id="2527973"/>
    <lineage>
        <taxon>Bacteria</taxon>
        <taxon>Pseudomonadati</taxon>
        <taxon>Planctomycetota</taxon>
        <taxon>Planctomycetia</taxon>
        <taxon>Planctomycetales</taxon>
        <taxon>Planctomycetaceae</taxon>
        <taxon>Gimesia</taxon>
    </lineage>
</organism>
<feature type="compositionally biased region" description="Low complexity" evidence="1">
    <location>
        <begin position="34"/>
        <end position="49"/>
    </location>
</feature>
<dbReference type="KEGG" id="gaz:Pan241w_14130"/>